<evidence type="ECO:0000313" key="2">
    <source>
        <dbReference type="Proteomes" id="UP000094526"/>
    </source>
</evidence>
<organism evidence="1 2">
    <name type="scientific">Cladophialophora carrionii</name>
    <dbReference type="NCBI Taxonomy" id="86049"/>
    <lineage>
        <taxon>Eukaryota</taxon>
        <taxon>Fungi</taxon>
        <taxon>Dikarya</taxon>
        <taxon>Ascomycota</taxon>
        <taxon>Pezizomycotina</taxon>
        <taxon>Eurotiomycetes</taxon>
        <taxon>Chaetothyriomycetidae</taxon>
        <taxon>Chaetothyriales</taxon>
        <taxon>Herpotrichiellaceae</taxon>
        <taxon>Cladophialophora</taxon>
    </lineage>
</organism>
<proteinExistence type="predicted"/>
<comment type="caution">
    <text evidence="1">The sequence shown here is derived from an EMBL/GenBank/DDBJ whole genome shotgun (WGS) entry which is preliminary data.</text>
</comment>
<gene>
    <name evidence="1" type="ORF">CLCR_11078</name>
</gene>
<evidence type="ECO:0000313" key="1">
    <source>
        <dbReference type="EMBL" id="OCT53981.1"/>
    </source>
</evidence>
<dbReference type="AlphaFoldDB" id="A0A1C1CZV2"/>
<sequence length="92" mass="10195">MSWHSTPKGGKALLSRNDKQRHIAAAGNPQCYQLNVLEGKPNRRLIGRHIRAEYQLPALTVWVSEGDGIIADVACVETAEHEVVLFIGRYAT</sequence>
<dbReference type="EMBL" id="LGRB01000008">
    <property type="protein sequence ID" value="OCT53981.1"/>
    <property type="molecule type" value="Genomic_DNA"/>
</dbReference>
<protein>
    <submittedName>
        <fullName evidence="1">Uncharacterized protein</fullName>
    </submittedName>
</protein>
<name>A0A1C1CZV2_9EURO</name>
<accession>A0A1C1CZV2</accession>
<keyword evidence="2" id="KW-1185">Reference proteome</keyword>
<reference evidence="2" key="1">
    <citation type="submission" date="2015-07" db="EMBL/GenBank/DDBJ databases">
        <authorList>
            <person name="Teixeira M.M."/>
            <person name="Souza R.C."/>
            <person name="Almeida L.G."/>
            <person name="Vicente V.A."/>
            <person name="de Hoog S."/>
            <person name="Bocca A.L."/>
            <person name="de Almeida S.R."/>
            <person name="Vasconcelos A.T."/>
            <person name="Felipe M.S."/>
        </authorList>
    </citation>
    <scope>NUCLEOTIDE SEQUENCE [LARGE SCALE GENOMIC DNA]</scope>
    <source>
        <strain evidence="2">KSF</strain>
    </source>
</reference>
<dbReference type="Proteomes" id="UP000094526">
    <property type="component" value="Unassembled WGS sequence"/>
</dbReference>
<dbReference type="VEuPathDB" id="FungiDB:CLCR_11078"/>